<dbReference type="GO" id="GO:0016301">
    <property type="term" value="F:kinase activity"/>
    <property type="evidence" value="ECO:0007669"/>
    <property type="project" value="UniProtKB-KW"/>
</dbReference>
<dbReference type="HAMAP" id="MF_00210">
    <property type="entry name" value="EPSP_synth"/>
    <property type="match status" value="1"/>
</dbReference>
<dbReference type="InterPro" id="IPR023193">
    <property type="entry name" value="EPSP_synthase_CS"/>
</dbReference>
<feature type="binding site" evidence="13">
    <location>
        <position position="130"/>
    </location>
    <ligand>
        <name>phosphoenolpyruvate</name>
        <dbReference type="ChEBI" id="CHEBI:58702"/>
    </ligand>
</feature>
<dbReference type="InterPro" id="IPR036968">
    <property type="entry name" value="Enolpyruvate_Tfrase_sf"/>
</dbReference>
<dbReference type="RefSeq" id="WP_376813683.1">
    <property type="nucleotide sequence ID" value="NZ_JBHSDY010000010.1"/>
</dbReference>
<feature type="binding site" evidence="13">
    <location>
        <position position="358"/>
    </location>
    <ligand>
        <name>3-phosphoshikimate</name>
        <dbReference type="ChEBI" id="CHEBI:145989"/>
    </ligand>
</feature>
<comment type="caution">
    <text evidence="13">Lacks conserved residue(s) required for the propagation of feature annotation.</text>
</comment>
<dbReference type="InterPro" id="IPR011994">
    <property type="entry name" value="Cytidylate_kinase_dom"/>
</dbReference>
<evidence type="ECO:0000256" key="11">
    <source>
        <dbReference type="ARBA" id="ARBA00047615"/>
    </source>
</evidence>
<dbReference type="Proteomes" id="UP001595756">
    <property type="component" value="Unassembled WGS sequence"/>
</dbReference>
<accession>A0ABV8S3K7</accession>
<dbReference type="PANTHER" id="PTHR21090">
    <property type="entry name" value="AROM/DEHYDROQUINATE SYNTHASE"/>
    <property type="match status" value="1"/>
</dbReference>
<evidence type="ECO:0000256" key="9">
    <source>
        <dbReference type="ARBA" id="ARBA00023141"/>
    </source>
</evidence>
<keyword evidence="5 13" id="KW-0808">Transferase</keyword>
<feature type="binding site" evidence="13">
    <location>
        <position position="178"/>
    </location>
    <ligand>
        <name>3-phosphoshikimate</name>
        <dbReference type="ChEBI" id="CHEBI:145989"/>
    </ligand>
</feature>
<dbReference type="InterPro" id="IPR006264">
    <property type="entry name" value="EPSP_synthase"/>
</dbReference>
<evidence type="ECO:0000256" key="14">
    <source>
        <dbReference type="HAMAP-Rule" id="MF_00238"/>
    </source>
</evidence>
<dbReference type="InterPro" id="IPR027417">
    <property type="entry name" value="P-loop_NTPase"/>
</dbReference>
<dbReference type="Pfam" id="PF02224">
    <property type="entry name" value="Cytidylate_kin"/>
    <property type="match status" value="1"/>
</dbReference>
<feature type="binding site" evidence="13">
    <location>
        <position position="179"/>
    </location>
    <ligand>
        <name>phosphoenolpyruvate</name>
        <dbReference type="ChEBI" id="CHEBI:58702"/>
    </ligand>
</feature>
<dbReference type="Gene3D" id="3.40.50.300">
    <property type="entry name" value="P-loop containing nucleotide triphosphate hydrolases"/>
    <property type="match status" value="1"/>
</dbReference>
<dbReference type="Gene3D" id="3.65.10.10">
    <property type="entry name" value="Enolpyruvate transferase domain"/>
    <property type="match status" value="2"/>
</dbReference>
<proteinExistence type="inferred from homology"/>
<evidence type="ECO:0000256" key="2">
    <source>
        <dbReference type="ARBA" id="ARBA00009427"/>
    </source>
</evidence>
<dbReference type="InterPro" id="IPR001986">
    <property type="entry name" value="Enolpyruvate_Tfrase_dom"/>
</dbReference>
<dbReference type="NCBIfam" id="TIGR01356">
    <property type="entry name" value="aroA"/>
    <property type="match status" value="1"/>
</dbReference>
<dbReference type="PANTHER" id="PTHR21090:SF5">
    <property type="entry name" value="PENTAFUNCTIONAL AROM POLYPEPTIDE"/>
    <property type="match status" value="1"/>
</dbReference>
<feature type="binding site" evidence="13">
    <location>
        <position position="209"/>
    </location>
    <ligand>
        <name>3-phosphoshikimate</name>
        <dbReference type="ChEBI" id="CHEBI:145989"/>
    </ligand>
</feature>
<comment type="function">
    <text evidence="13">Catalyzes the transfer of the enolpyruvyl moiety of phosphoenolpyruvate (PEP) to the 5-hydroxyl of shikimate-3-phosphate (S3P) to produce enolpyruvyl shikimate-3-phosphate and inorganic phosphate.</text>
</comment>
<evidence type="ECO:0000256" key="7">
    <source>
        <dbReference type="ARBA" id="ARBA00022777"/>
    </source>
</evidence>
<comment type="catalytic activity">
    <reaction evidence="11 14">
        <text>dCMP + ATP = dCDP + ADP</text>
        <dbReference type="Rhea" id="RHEA:25094"/>
        <dbReference type="ChEBI" id="CHEBI:30616"/>
        <dbReference type="ChEBI" id="CHEBI:57566"/>
        <dbReference type="ChEBI" id="CHEBI:58593"/>
        <dbReference type="ChEBI" id="CHEBI:456216"/>
        <dbReference type="EC" id="2.7.4.25"/>
    </reaction>
</comment>
<dbReference type="PROSITE" id="PS00104">
    <property type="entry name" value="EPSP_SYNTHASE_1"/>
    <property type="match status" value="1"/>
</dbReference>
<dbReference type="EC" id="2.5.1.19" evidence="13"/>
<keyword evidence="9 13" id="KW-0057">Aromatic amino acid biosynthesis</keyword>
<evidence type="ECO:0000259" key="15">
    <source>
        <dbReference type="Pfam" id="PF00275"/>
    </source>
</evidence>
<evidence type="ECO:0000256" key="3">
    <source>
        <dbReference type="ARBA" id="ARBA00009948"/>
    </source>
</evidence>
<dbReference type="NCBIfam" id="NF008816">
    <property type="entry name" value="PRK11860.1"/>
    <property type="match status" value="1"/>
</dbReference>
<feature type="binding site" evidence="13">
    <location>
        <position position="31"/>
    </location>
    <ligand>
        <name>3-phosphoshikimate</name>
        <dbReference type="ChEBI" id="CHEBI:145989"/>
    </ligand>
</feature>
<evidence type="ECO:0000256" key="6">
    <source>
        <dbReference type="ARBA" id="ARBA00022741"/>
    </source>
</evidence>
<feature type="domain" description="Enolpyruvate transferase" evidence="15">
    <location>
        <begin position="21"/>
        <end position="438"/>
    </location>
</feature>
<keyword evidence="4 13" id="KW-0028">Amino-acid biosynthesis</keyword>
<dbReference type="GO" id="GO:0003866">
    <property type="term" value="F:3-phosphoshikimate 1-carboxyvinyltransferase activity"/>
    <property type="evidence" value="ECO:0007669"/>
    <property type="project" value="UniProtKB-EC"/>
</dbReference>
<keyword evidence="18" id="KW-1185">Reference proteome</keyword>
<feature type="binding site" evidence="14">
    <location>
        <begin position="465"/>
        <end position="473"/>
    </location>
    <ligand>
        <name>ATP</name>
        <dbReference type="ChEBI" id="CHEBI:30616"/>
    </ligand>
</feature>
<keyword evidence="13" id="KW-0963">Cytoplasm</keyword>
<feature type="binding site" evidence="13">
    <location>
        <position position="431"/>
    </location>
    <ligand>
        <name>phosphoenolpyruvate</name>
        <dbReference type="ChEBI" id="CHEBI:58702"/>
    </ligand>
</feature>
<dbReference type="CDD" id="cd01556">
    <property type="entry name" value="EPSP_synthase"/>
    <property type="match status" value="1"/>
</dbReference>
<feature type="binding site" evidence="13">
    <location>
        <position position="177"/>
    </location>
    <ligand>
        <name>3-phosphoshikimate</name>
        <dbReference type="ChEBI" id="CHEBI:145989"/>
    </ligand>
</feature>
<keyword evidence="8 14" id="KW-0067">ATP-binding</keyword>
<evidence type="ECO:0000256" key="5">
    <source>
        <dbReference type="ARBA" id="ARBA00022679"/>
    </source>
</evidence>
<evidence type="ECO:0000313" key="18">
    <source>
        <dbReference type="Proteomes" id="UP001595756"/>
    </source>
</evidence>
<keyword evidence="6 14" id="KW-0547">Nucleotide-binding</keyword>
<gene>
    <name evidence="14" type="primary">cmk</name>
    <name evidence="13" type="synonym">aroA</name>
    <name evidence="17" type="ORF">ACFO0J_13850</name>
</gene>
<feature type="binding site" evidence="13">
    <location>
        <position position="406"/>
    </location>
    <ligand>
        <name>phosphoenolpyruvate</name>
        <dbReference type="ChEBI" id="CHEBI:58702"/>
    </ligand>
</feature>
<comment type="catalytic activity">
    <reaction evidence="12 14">
        <text>CMP + ATP = CDP + ADP</text>
        <dbReference type="Rhea" id="RHEA:11600"/>
        <dbReference type="ChEBI" id="CHEBI:30616"/>
        <dbReference type="ChEBI" id="CHEBI:58069"/>
        <dbReference type="ChEBI" id="CHEBI:60377"/>
        <dbReference type="ChEBI" id="CHEBI:456216"/>
        <dbReference type="EC" id="2.7.4.25"/>
    </reaction>
</comment>
<dbReference type="SUPFAM" id="SSF52540">
    <property type="entry name" value="P-loop containing nucleoside triphosphate hydrolases"/>
    <property type="match status" value="1"/>
</dbReference>
<dbReference type="InterPro" id="IPR003136">
    <property type="entry name" value="Cytidylate_kin"/>
</dbReference>
<evidence type="ECO:0000313" key="17">
    <source>
        <dbReference type="EMBL" id="MFC4299126.1"/>
    </source>
</evidence>
<dbReference type="PROSITE" id="PS00885">
    <property type="entry name" value="EPSP_SYNTHASE_2"/>
    <property type="match status" value="1"/>
</dbReference>
<dbReference type="InterPro" id="IPR013792">
    <property type="entry name" value="RNA3'P_cycl/enolpyr_Trfase_a/b"/>
</dbReference>
<feature type="binding site" evidence="13">
    <location>
        <position position="362"/>
    </location>
    <ligand>
        <name>phosphoenolpyruvate</name>
        <dbReference type="ChEBI" id="CHEBI:58702"/>
    </ligand>
</feature>
<dbReference type="CDD" id="cd02020">
    <property type="entry name" value="CMPK"/>
    <property type="match status" value="1"/>
</dbReference>
<evidence type="ECO:0000256" key="1">
    <source>
        <dbReference type="ARBA" id="ARBA00004811"/>
    </source>
</evidence>
<sequence length="675" mass="72162">MHTSSADAHEPSLRLEPAVHARGSVTLPGSKSISNRALLLAALAEGATGLDGLLDSDDTRVMRAALQALGLSLRQTGEDSLSLDGAADWPNTQADLFLGNAGTAFRPLTAALAMMGGDYRLSGVPRMHERPIGDLVEALRGLGCDITYEGQEGYPPLRIGRGALDVSRPVRVRGSVSSQFLTALLMAAPIAARRSGRDVVIELDGPLISKPYILITLNLMERFGVRVRCEGWERFTIPADARYRAPGRYRVEGDASSASYFLGLGAVAGGPIRIEGVGGNSIQGDVAFAEVVEAMGAQVEREADALVVRGPAVARGARLKAFDRDFNLIPDAAMTAAVLALYADGPCRLRNIASWRVKETDRIDAMHAELARLGARVESDADSLTVHPLPAEGWRAAEIRTYDDHRMAMCFSLAVFGPVPVTILDPGCVSKTYPDYFTDFRRLLSIGRPGQGGPARTAPIITIDGPTASGKGTIAQRVAQALGWHVLDSGALYRLTALAVLREGGDGTDEAQAARLARHLDVRFEDGTVFMDGEDVGSQIRQEAVGNLASRVAAWPAVREALLACQQDFCRAPGLVADGRDMGTVVFPDAPLKIFLDAGVEVRAQRRHKQLKDKGFSANLDDLLKDLRARDARDRGRAHAPLVAAADAVTVDSSHQGIDDVVRQVLDLWSARGPA</sequence>
<dbReference type="NCBIfam" id="TIGR00017">
    <property type="entry name" value="cmk"/>
    <property type="match status" value="1"/>
</dbReference>
<dbReference type="Pfam" id="PF00275">
    <property type="entry name" value="EPSP_synthase"/>
    <property type="match status" value="1"/>
</dbReference>
<feature type="domain" description="Cytidylate kinase" evidence="16">
    <location>
        <begin position="461"/>
        <end position="668"/>
    </location>
</feature>
<feature type="binding site" evidence="13">
    <location>
        <position position="36"/>
    </location>
    <ligand>
        <name>3-phosphoshikimate</name>
        <dbReference type="ChEBI" id="CHEBI:145989"/>
    </ligand>
</feature>
<dbReference type="SUPFAM" id="SSF55205">
    <property type="entry name" value="EPT/RTPC-like"/>
    <property type="match status" value="1"/>
</dbReference>
<dbReference type="HAMAP" id="MF_00238">
    <property type="entry name" value="Cytidyl_kinase_type1"/>
    <property type="match status" value="1"/>
</dbReference>
<comment type="catalytic activity">
    <reaction evidence="10">
        <text>3-phosphoshikimate + phosphoenolpyruvate = 5-O-(1-carboxyvinyl)-3-phosphoshikimate + phosphate</text>
        <dbReference type="Rhea" id="RHEA:21256"/>
        <dbReference type="ChEBI" id="CHEBI:43474"/>
        <dbReference type="ChEBI" id="CHEBI:57701"/>
        <dbReference type="ChEBI" id="CHEBI:58702"/>
        <dbReference type="ChEBI" id="CHEBI:145989"/>
        <dbReference type="EC" id="2.5.1.19"/>
    </reaction>
    <physiologicalReaction direction="left-to-right" evidence="10">
        <dbReference type="Rhea" id="RHEA:21257"/>
    </physiologicalReaction>
</comment>
<name>A0ABV8S3K7_9BURK</name>
<comment type="similarity">
    <text evidence="2 14">Belongs to the cytidylate kinase family. Type 1 subfamily.</text>
</comment>
<feature type="binding site" evidence="13">
    <location>
        <position position="179"/>
    </location>
    <ligand>
        <name>3-phosphoshikimate</name>
        <dbReference type="ChEBI" id="CHEBI:145989"/>
    </ligand>
</feature>
<feature type="binding site" evidence="13">
    <location>
        <position position="32"/>
    </location>
    <ligand>
        <name>3-phosphoshikimate</name>
        <dbReference type="ChEBI" id="CHEBI:145989"/>
    </ligand>
</feature>
<reference evidence="18" key="1">
    <citation type="journal article" date="2019" name="Int. J. Syst. Evol. Microbiol.">
        <title>The Global Catalogue of Microorganisms (GCM) 10K type strain sequencing project: providing services to taxonomists for standard genome sequencing and annotation.</title>
        <authorList>
            <consortium name="The Broad Institute Genomics Platform"/>
            <consortium name="The Broad Institute Genome Sequencing Center for Infectious Disease"/>
            <person name="Wu L."/>
            <person name="Ma J."/>
        </authorList>
    </citation>
    <scope>NUCLEOTIDE SEQUENCE [LARGE SCALE GENOMIC DNA]</scope>
    <source>
        <strain evidence="18">CGMCC 1.19029</strain>
    </source>
</reference>
<comment type="subunit">
    <text evidence="13">Monomer.</text>
</comment>
<dbReference type="EC" id="2.7.4.25" evidence="14"/>
<organism evidence="17 18">
    <name type="scientific">Castellaniella hirudinis</name>
    <dbReference type="NCBI Taxonomy" id="1144617"/>
    <lineage>
        <taxon>Bacteria</taxon>
        <taxon>Pseudomonadati</taxon>
        <taxon>Pseudomonadota</taxon>
        <taxon>Betaproteobacteria</taxon>
        <taxon>Burkholderiales</taxon>
        <taxon>Alcaligenaceae</taxon>
        <taxon>Castellaniella</taxon>
    </lineage>
</organism>
<evidence type="ECO:0000259" key="16">
    <source>
        <dbReference type="Pfam" id="PF02224"/>
    </source>
</evidence>
<keyword evidence="7 14" id="KW-0418">Kinase</keyword>
<feature type="binding site" evidence="13">
    <location>
        <position position="331"/>
    </location>
    <ligand>
        <name>3-phosphoshikimate</name>
        <dbReference type="ChEBI" id="CHEBI:145989"/>
    </ligand>
</feature>
<comment type="caution">
    <text evidence="17">The sequence shown here is derived from an EMBL/GenBank/DDBJ whole genome shotgun (WGS) entry which is preliminary data.</text>
</comment>
<dbReference type="EMBL" id="JBHSDY010000010">
    <property type="protein sequence ID" value="MFC4299126.1"/>
    <property type="molecule type" value="Genomic_DNA"/>
</dbReference>
<evidence type="ECO:0000256" key="10">
    <source>
        <dbReference type="ARBA" id="ARBA00044633"/>
    </source>
</evidence>
<feature type="binding site" evidence="13">
    <location>
        <position position="31"/>
    </location>
    <ligand>
        <name>phosphoenolpyruvate</name>
        <dbReference type="ChEBI" id="CHEBI:58702"/>
    </ligand>
</feature>
<feature type="binding site" evidence="13">
    <location>
        <position position="102"/>
    </location>
    <ligand>
        <name>phosphoenolpyruvate</name>
        <dbReference type="ChEBI" id="CHEBI:58702"/>
    </ligand>
</feature>
<evidence type="ECO:0000256" key="12">
    <source>
        <dbReference type="ARBA" id="ARBA00048478"/>
    </source>
</evidence>
<evidence type="ECO:0000256" key="8">
    <source>
        <dbReference type="ARBA" id="ARBA00022840"/>
    </source>
</evidence>
<evidence type="ECO:0000256" key="13">
    <source>
        <dbReference type="HAMAP-Rule" id="MF_00210"/>
    </source>
</evidence>
<comment type="similarity">
    <text evidence="3 13">Belongs to the EPSP synthase family.</text>
</comment>
<comment type="pathway">
    <text evidence="1 13">Metabolic intermediate biosynthesis; chorismate biosynthesis; chorismate from D-erythrose 4-phosphate and phosphoenolpyruvate: step 6/7.</text>
</comment>
<comment type="subcellular location">
    <subcellularLocation>
        <location evidence="13">Cytoplasm</location>
    </subcellularLocation>
</comment>
<feature type="active site" description="Proton acceptor" evidence="13">
    <location>
        <position position="331"/>
    </location>
</feature>
<protein>
    <recommendedName>
        <fullName evidence="13 14">Multifunctional fusion protein</fullName>
    </recommendedName>
    <domain>
        <recommendedName>
            <fullName evidence="13">3-phosphoshikimate 1-carboxyvinyltransferase</fullName>
            <ecNumber evidence="13">2.5.1.19</ecNumber>
        </recommendedName>
        <alternativeName>
            <fullName evidence="13">5-enolpyruvylshikimate-3-phosphate synthase</fullName>
            <shortName evidence="13">EPSP synthase</shortName>
            <shortName evidence="13">EPSPS</shortName>
        </alternativeName>
    </domain>
    <domain>
        <recommendedName>
            <fullName evidence="14">Cytidylate kinase</fullName>
            <shortName evidence="14">CK</shortName>
            <ecNumber evidence="14">2.7.4.25</ecNumber>
        </recommendedName>
        <alternativeName>
            <fullName evidence="14">Cytidine monophosphate kinase</fullName>
            <shortName evidence="14">CMP kinase</shortName>
        </alternativeName>
    </domain>
</protein>
<evidence type="ECO:0000256" key="4">
    <source>
        <dbReference type="ARBA" id="ARBA00022605"/>
    </source>
</evidence>